<keyword evidence="1" id="KW-0472">Membrane</keyword>
<dbReference type="AlphaFoldDB" id="A0A2X0PEW3"/>
<proteinExistence type="predicted"/>
<keyword evidence="1" id="KW-0812">Transmembrane</keyword>
<organism evidence="2 3">
    <name type="scientific">Microbotryum silenes-dioicae</name>
    <dbReference type="NCBI Taxonomy" id="796604"/>
    <lineage>
        <taxon>Eukaryota</taxon>
        <taxon>Fungi</taxon>
        <taxon>Dikarya</taxon>
        <taxon>Basidiomycota</taxon>
        <taxon>Pucciniomycotina</taxon>
        <taxon>Microbotryomycetes</taxon>
        <taxon>Microbotryales</taxon>
        <taxon>Microbotryaceae</taxon>
        <taxon>Microbotryum</taxon>
    </lineage>
</organism>
<reference evidence="2 3" key="1">
    <citation type="submission" date="2016-11" db="EMBL/GenBank/DDBJ databases">
        <authorList>
            <person name="Jaros S."/>
            <person name="Januszkiewicz K."/>
            <person name="Wedrychowicz H."/>
        </authorList>
    </citation>
    <scope>NUCLEOTIDE SEQUENCE [LARGE SCALE GENOMIC DNA]</scope>
</reference>
<dbReference type="Proteomes" id="UP000249464">
    <property type="component" value="Unassembled WGS sequence"/>
</dbReference>
<evidence type="ECO:0000313" key="2">
    <source>
        <dbReference type="EMBL" id="SGZ23651.1"/>
    </source>
</evidence>
<keyword evidence="3" id="KW-1185">Reference proteome</keyword>
<sequence length="186" mass="20907">MILNQGPVCEFVGYTGVLLPPPHPNFTVHAAGRDEFAIKAETDTRDGVGMPFQPLQHLARVGIEQETEIVLATRDGDMLPRRMKADDKDGALVFGKGQRRIVETVLQQLVCSVFVLVALFILIVHGLVPFLTLDLQFLHFDNVLVRYEFSLVFFFRLLLRLLAAELVVLGKMTHRRRIRIQVGGSS</sequence>
<dbReference type="EMBL" id="FQNC01000085">
    <property type="protein sequence ID" value="SGZ23651.1"/>
    <property type="molecule type" value="Genomic_DNA"/>
</dbReference>
<evidence type="ECO:0000256" key="1">
    <source>
        <dbReference type="SAM" id="Phobius"/>
    </source>
</evidence>
<gene>
    <name evidence="2" type="primary">BQ5605_C023g09614</name>
    <name evidence="2" type="ORF">BQ5605_C023G09614</name>
</gene>
<protein>
    <submittedName>
        <fullName evidence="2">BQ5605_C023g09614 protein</fullName>
    </submittedName>
</protein>
<name>A0A2X0PEW3_9BASI</name>
<feature type="transmembrane region" description="Helical" evidence="1">
    <location>
        <begin position="151"/>
        <end position="169"/>
    </location>
</feature>
<keyword evidence="1" id="KW-1133">Transmembrane helix</keyword>
<feature type="transmembrane region" description="Helical" evidence="1">
    <location>
        <begin position="109"/>
        <end position="131"/>
    </location>
</feature>
<evidence type="ECO:0000313" key="3">
    <source>
        <dbReference type="Proteomes" id="UP000249464"/>
    </source>
</evidence>
<accession>A0A2X0PEW3</accession>